<comment type="similarity">
    <text evidence="1">Belongs to the MON2 family.</text>
</comment>
<feature type="domain" description="Mon2/Sec7/BIG1-like dimerisation and cyclophilin-binding" evidence="7">
    <location>
        <begin position="6"/>
        <end position="128"/>
    </location>
</feature>
<feature type="compositionally biased region" description="Low complexity" evidence="4">
    <location>
        <begin position="1076"/>
        <end position="1089"/>
    </location>
</feature>
<dbReference type="PANTHER" id="PTHR10663">
    <property type="entry name" value="GUANYL-NUCLEOTIDE EXCHANGE FACTOR"/>
    <property type="match status" value="1"/>
</dbReference>
<accession>A0A507C2P3</accession>
<dbReference type="Pfam" id="PF16213">
    <property type="entry name" value="DCB"/>
    <property type="match status" value="1"/>
</dbReference>
<dbReference type="STRING" id="1806994.A0A507C2P3"/>
<feature type="domain" description="Mon2 C-terminal" evidence="6">
    <location>
        <begin position="907"/>
        <end position="1166"/>
    </location>
</feature>
<feature type="region of interest" description="Disordered" evidence="4">
    <location>
        <begin position="352"/>
        <end position="375"/>
    </location>
</feature>
<evidence type="ECO:0000313" key="9">
    <source>
        <dbReference type="Proteomes" id="UP000319731"/>
    </source>
</evidence>
<evidence type="ECO:0000256" key="4">
    <source>
        <dbReference type="SAM" id="MobiDB-lite"/>
    </source>
</evidence>
<evidence type="ECO:0000313" key="8">
    <source>
        <dbReference type="EMBL" id="TPX33319.1"/>
    </source>
</evidence>
<dbReference type="InterPro" id="IPR016024">
    <property type="entry name" value="ARM-type_fold"/>
</dbReference>
<evidence type="ECO:0000256" key="3">
    <source>
        <dbReference type="ARBA" id="ARBA00022927"/>
    </source>
</evidence>
<protein>
    <recommendedName>
        <fullName evidence="10">Protein MON2 homolog</fullName>
    </recommendedName>
</protein>
<evidence type="ECO:0000259" key="5">
    <source>
        <dbReference type="Pfam" id="PF12783"/>
    </source>
</evidence>
<dbReference type="Pfam" id="PF12783">
    <property type="entry name" value="Sec7-like_HUS"/>
    <property type="match status" value="1"/>
</dbReference>
<name>A0A507C2P3_9FUNG</name>
<dbReference type="PANTHER" id="PTHR10663:SF333">
    <property type="entry name" value="PROTEIN MON2 HOMOLOG"/>
    <property type="match status" value="1"/>
</dbReference>
<feature type="compositionally biased region" description="Polar residues" evidence="4">
    <location>
        <begin position="1066"/>
        <end position="1075"/>
    </location>
</feature>
<dbReference type="GeneID" id="42004996"/>
<dbReference type="Pfam" id="PF16206">
    <property type="entry name" value="Mon2_C"/>
    <property type="match status" value="1"/>
</dbReference>
<dbReference type="InterPro" id="IPR032691">
    <property type="entry name" value="Mon2/Sec7/BIG1-like_HUS"/>
</dbReference>
<proteinExistence type="inferred from homology"/>
<dbReference type="SUPFAM" id="SSF48371">
    <property type="entry name" value="ARM repeat"/>
    <property type="match status" value="2"/>
</dbReference>
<feature type="region of interest" description="Disordered" evidence="4">
    <location>
        <begin position="959"/>
        <end position="982"/>
    </location>
</feature>
<keyword evidence="3" id="KW-0653">Protein transport</keyword>
<keyword evidence="9" id="KW-1185">Reference proteome</keyword>
<evidence type="ECO:0008006" key="10">
    <source>
        <dbReference type="Google" id="ProtNLM"/>
    </source>
</evidence>
<dbReference type="GO" id="GO:0015031">
    <property type="term" value="P:protein transport"/>
    <property type="evidence" value="ECO:0007669"/>
    <property type="project" value="UniProtKB-KW"/>
</dbReference>
<dbReference type="InterPro" id="IPR032629">
    <property type="entry name" value="DCB_dom"/>
</dbReference>
<comment type="caution">
    <text evidence="8">The sequence shown here is derived from an EMBL/GenBank/DDBJ whole genome shotgun (WGS) entry which is preliminary data.</text>
</comment>
<reference evidence="8 9" key="1">
    <citation type="journal article" date="2019" name="Sci. Rep.">
        <title>Comparative genomics of chytrid fungi reveal insights into the obligate biotrophic and pathogenic lifestyle of Synchytrium endobioticum.</title>
        <authorList>
            <person name="van de Vossenberg B.T.L.H."/>
            <person name="Warris S."/>
            <person name="Nguyen H.D.T."/>
            <person name="van Gent-Pelzer M.P.E."/>
            <person name="Joly D.L."/>
            <person name="van de Geest H.C."/>
            <person name="Bonants P.J.M."/>
            <person name="Smith D.S."/>
            <person name="Levesque C.A."/>
            <person name="van der Lee T.A.J."/>
        </authorList>
    </citation>
    <scope>NUCLEOTIDE SEQUENCE [LARGE SCALE GENOMIC DNA]</scope>
    <source>
        <strain evidence="8 9">JEL517</strain>
    </source>
</reference>
<evidence type="ECO:0000256" key="2">
    <source>
        <dbReference type="ARBA" id="ARBA00022448"/>
    </source>
</evidence>
<dbReference type="EMBL" id="QEAO01000021">
    <property type="protein sequence ID" value="TPX33319.1"/>
    <property type="molecule type" value="Genomic_DNA"/>
</dbReference>
<feature type="region of interest" description="Disordered" evidence="4">
    <location>
        <begin position="1066"/>
        <end position="1089"/>
    </location>
</feature>
<feature type="domain" description="Mon2/Sec7/BIG1-like HUS" evidence="5">
    <location>
        <begin position="174"/>
        <end position="325"/>
    </location>
</feature>
<sequence>MASGSSGLISLLQNELITLSAEAKKKNPEIKDATDKALYVLRSLKDKAETEPVVPDLQQTEDVLRPFLQACETKNPKMVPLAVGMIQKLIASSCIPESCIPEILQNLTEVMSGAPELQLKVLQTALLLCFKLQTTKDLIVNHAAAATLRQLVIHIFEKVQKADATFAPDAELCASDAKALFNDICSLTVGDPATFLALTSLSRNLGLELIEAVLADHPDQLKSNPELNQTLRDRICPMVIKLFPEKNDFALTMRLMRIVKVIISNFQQTMVMECEIFLSIFSKTLEPEFSLWHRVMVLELYRTFCSDSGLLRSIFRSYDAAPQSVKVFQEMVNALMRIIVTDGSTLLVQKNRSSMEGPQAGSPQSLSGNEENSLSTSSCTMRIPCIEQMDKAEPPVIPELYQIYLATQCLLGNVEAQASFVLPVIQLTAGPEPDPKYQADILLAIEMANTSWGSFLTSFSFLMNSSLDDDLFGQVVKGFTNFSSVVGLLGLASQRDAMLVSLCKCCVPGSSAEAKEAGSRTSNPSLTERNLACLRALLTVTQTLATVLDENGWFVILETIQIAESLIQSGKFGKRATSDGSLLADSPSLPLLPPHIAAALRGRSISNATSPTTNSEKSPMVATSNPDGVENHFLSLLQNTRKLFELIPHMEAHPFAEFITGLGKLAVQSATGLVATASSTTAPRELAPRINDGSSFPISKLHDVALQGVAHLMNRNTDGIYVVWDPLTSSLIEVIHSSSTSNTLRTQACSTLQEIITAVAEDIDMSDGTNEIKIVETLKQLMIVMDDDAISMSDAESDRAIRAQPWFIDVQKNGLDTLNKILQLSGQKLSNSWYIVFQVLKSCMPPSNRQKRTTRLLNSDGSNPGLGTPTGSMMGVELAELSLPTTPAPKTVALVRVGFPSLQFICTDFLGLLDSKTLVECIEVVGLFASQQDDLNISLTSIGLLWSISDFVLRKKEKQELRRDSESDSTPTDLTSDNPDKDNLMAAVEASPMSDSMWKILLQQLSLLCSDTRPEVRNSASQSLFRTVSLNGNRLNLDAWKECIYQVMFPLLEHIQLCSDRMDNTKSSVSASENRGSLSGSPLIGSPTSATSVKNAVSKQWDETKVLTLQGFAKCFIDFQDVLVGLEEDFARMWKMFLRYLKHWCFGGSMDVAMAAVQSIKAILSRQHEKGSNMVMAEILWDTWCDIGMGILEVKEASDPDAESPVEEPVPEGISLLQDPLWRRPTFSVVQGFFSQDVLQQFVHIFPDIYRPVKWTFTAAHYKKIFDIMAGLVTYHSRPIPGTSLSKMKADMVNDLETATSLQVAILDQITMLCDGDATSDWSLNEPEMCIMFLGYLSSLPLNPRVIVMPGSINNLSTAAAEPGRGFTYIAISRKAMIQSTVVFEKFSTRLKVYETGATTRLIRDLGDVMKQKYDCPEVGKRDTTPLWKSAANACLTVSNLALQSVSQFIESKESSFESHEELFDQVLSSFEAFFLSPTLPSPSASADDMAADVLFDQTLLTKVETEILPKLIPAYVSDGCIKRFASILKRAAKNELEEKPSLRSASSDSSKIGKLSPMSASSIEDIIKISPENNDVLFDRDAFIKASFVTLCRLCSMEETTNARVAGIIAPMLVDDLVENALREFIKDQLLYGRLTPLPK</sequence>
<dbReference type="Proteomes" id="UP000319731">
    <property type="component" value="Unassembled WGS sequence"/>
</dbReference>
<dbReference type="InterPro" id="IPR032817">
    <property type="entry name" value="Mon2_C"/>
</dbReference>
<evidence type="ECO:0000259" key="7">
    <source>
        <dbReference type="Pfam" id="PF16213"/>
    </source>
</evidence>
<keyword evidence="2" id="KW-0813">Transport</keyword>
<feature type="region of interest" description="Disordered" evidence="4">
    <location>
        <begin position="848"/>
        <end position="867"/>
    </location>
</feature>
<dbReference type="OrthoDB" id="294853at2759"/>
<gene>
    <name evidence="8" type="ORF">SmJEL517_g03771</name>
</gene>
<evidence type="ECO:0000256" key="1">
    <source>
        <dbReference type="ARBA" id="ARBA00008144"/>
    </source>
</evidence>
<dbReference type="RefSeq" id="XP_031024331.1">
    <property type="nucleotide sequence ID" value="XM_031169699.1"/>
</dbReference>
<feature type="compositionally biased region" description="Polar residues" evidence="4">
    <location>
        <begin position="968"/>
        <end position="977"/>
    </location>
</feature>
<dbReference type="GO" id="GO:0005794">
    <property type="term" value="C:Golgi apparatus"/>
    <property type="evidence" value="ECO:0007669"/>
    <property type="project" value="UniProtKB-ARBA"/>
</dbReference>
<organism evidence="8 9">
    <name type="scientific">Synchytrium microbalum</name>
    <dbReference type="NCBI Taxonomy" id="1806994"/>
    <lineage>
        <taxon>Eukaryota</taxon>
        <taxon>Fungi</taxon>
        <taxon>Fungi incertae sedis</taxon>
        <taxon>Chytridiomycota</taxon>
        <taxon>Chytridiomycota incertae sedis</taxon>
        <taxon>Chytridiomycetes</taxon>
        <taxon>Synchytriales</taxon>
        <taxon>Synchytriaceae</taxon>
        <taxon>Synchytrium</taxon>
    </lineage>
</organism>
<evidence type="ECO:0000259" key="6">
    <source>
        <dbReference type="Pfam" id="PF16206"/>
    </source>
</evidence>